<dbReference type="Gene3D" id="2.60.40.650">
    <property type="match status" value="1"/>
</dbReference>
<feature type="domain" description="Moybdenum cofactor oxidoreductase dimerisation" evidence="6">
    <location>
        <begin position="308"/>
        <end position="392"/>
    </location>
</feature>
<dbReference type="PANTHER" id="PTHR19372:SF7">
    <property type="entry name" value="SULFITE OXIDASE, MITOCHONDRIAL"/>
    <property type="match status" value="1"/>
</dbReference>
<feature type="domain" description="Oxidoreductase molybdopterin-binding" evidence="5">
    <location>
        <begin position="95"/>
        <end position="260"/>
    </location>
</feature>
<dbReference type="GO" id="GO:0020037">
    <property type="term" value="F:heme binding"/>
    <property type="evidence" value="ECO:0007669"/>
    <property type="project" value="TreeGrafter"/>
</dbReference>
<dbReference type="Gene3D" id="3.90.420.10">
    <property type="entry name" value="Oxidoreductase, molybdopterin-binding domain"/>
    <property type="match status" value="1"/>
</dbReference>
<dbReference type="InterPro" id="IPR005066">
    <property type="entry name" value="MoCF_OxRdtse_dimer"/>
</dbReference>
<dbReference type="Pfam" id="PF00174">
    <property type="entry name" value="Oxidored_molyb"/>
    <property type="match status" value="1"/>
</dbReference>
<protein>
    <submittedName>
        <fullName evidence="7">Molybdopterin-dependent oxidoreductase</fullName>
    </submittedName>
</protein>
<dbReference type="GO" id="GO:0043546">
    <property type="term" value="F:molybdopterin cofactor binding"/>
    <property type="evidence" value="ECO:0007669"/>
    <property type="project" value="TreeGrafter"/>
</dbReference>
<comment type="caution">
    <text evidence="7">The sequence shown here is derived from an EMBL/GenBank/DDBJ whole genome shotgun (WGS) entry which is preliminary data.</text>
</comment>
<dbReference type="EMBL" id="VXPY01000059">
    <property type="protein sequence ID" value="MYD90357.1"/>
    <property type="molecule type" value="Genomic_DNA"/>
</dbReference>
<organism evidence="7">
    <name type="scientific">Caldilineaceae bacterium SB0662_bin_9</name>
    <dbReference type="NCBI Taxonomy" id="2605258"/>
    <lineage>
        <taxon>Bacteria</taxon>
        <taxon>Bacillati</taxon>
        <taxon>Chloroflexota</taxon>
        <taxon>Caldilineae</taxon>
        <taxon>Caldilineales</taxon>
        <taxon>Caldilineaceae</taxon>
    </lineage>
</organism>
<reference evidence="7" key="1">
    <citation type="submission" date="2019-09" db="EMBL/GenBank/DDBJ databases">
        <title>Characterisation of the sponge microbiome using genome-centric metagenomics.</title>
        <authorList>
            <person name="Engelberts J.P."/>
            <person name="Robbins S.J."/>
            <person name="De Goeij J.M."/>
            <person name="Aranda M."/>
            <person name="Bell S.C."/>
            <person name="Webster N.S."/>
        </authorList>
    </citation>
    <scope>NUCLEOTIDE SEQUENCE</scope>
    <source>
        <strain evidence="7">SB0662_bin_9</strain>
    </source>
</reference>
<keyword evidence="4" id="KW-0560">Oxidoreductase</keyword>
<dbReference type="InterPro" id="IPR008335">
    <property type="entry name" value="Mopterin_OxRdtase_euk"/>
</dbReference>
<evidence type="ECO:0000259" key="5">
    <source>
        <dbReference type="Pfam" id="PF00174"/>
    </source>
</evidence>
<dbReference type="InterPro" id="IPR036374">
    <property type="entry name" value="OxRdtase_Mopterin-bd_sf"/>
</dbReference>
<dbReference type="PANTHER" id="PTHR19372">
    <property type="entry name" value="SULFITE REDUCTASE"/>
    <property type="match status" value="1"/>
</dbReference>
<dbReference type="InterPro" id="IPR014756">
    <property type="entry name" value="Ig_E-set"/>
</dbReference>
<dbReference type="PROSITE" id="PS51257">
    <property type="entry name" value="PROKAR_LIPOPROTEIN"/>
    <property type="match status" value="1"/>
</dbReference>
<evidence type="ECO:0000256" key="4">
    <source>
        <dbReference type="ARBA" id="ARBA00023002"/>
    </source>
</evidence>
<dbReference type="PRINTS" id="PR00407">
    <property type="entry name" value="EUMOPTERIN"/>
</dbReference>
<evidence type="ECO:0000259" key="6">
    <source>
        <dbReference type="Pfam" id="PF03404"/>
    </source>
</evidence>
<gene>
    <name evidence="7" type="ORF">F4Y08_08505</name>
</gene>
<dbReference type="GO" id="GO:0008482">
    <property type="term" value="F:sulfite oxidase activity"/>
    <property type="evidence" value="ECO:0007669"/>
    <property type="project" value="TreeGrafter"/>
</dbReference>
<evidence type="ECO:0000256" key="2">
    <source>
        <dbReference type="ARBA" id="ARBA00022505"/>
    </source>
</evidence>
<dbReference type="AlphaFoldDB" id="A0A6B1DT55"/>
<dbReference type="InterPro" id="IPR006311">
    <property type="entry name" value="TAT_signal"/>
</dbReference>
<name>A0A6B1DT55_9CHLR</name>
<dbReference type="GO" id="GO:0006790">
    <property type="term" value="P:sulfur compound metabolic process"/>
    <property type="evidence" value="ECO:0007669"/>
    <property type="project" value="TreeGrafter"/>
</dbReference>
<sequence>MVIEKRHAARLGMSRRGFLQALAAGGTVVALSACTEFDAAMLPAPAATDAAIPYFKDSTPFRVHPDAGLEARLEAMQGVVTPTRLFFVRNNSASPGLEARDWRLLVEGDGVSTPLELSYPDIRGMPGRTLVSYLECAGNHRAMFDLVQGRPAQGTQWMTGAVGNAEWTGVALRDVLMRAGIREDATSVLLIGLDVDAPEEGFRRVLPVAKAMHPDTLLAYAMNGDVLPPDHGFPLRAVVPGWVGSSSIKWLGRIQVSKEPLWTRNNSTSYVLIGDDFPAEGDRLGPAVTTQTIKSALALSWPAELSAGPHRIYGYAQSPHGPIGKVEWSMDGGATWRGAAAVEPQFQYSWARFRIDLELRPGLHTIMTRATDAAGNTQPSSVPFNAKGYLFNQPVPHPLRVG</sequence>
<keyword evidence="3" id="KW-0479">Metal-binding</keyword>
<comment type="cofactor">
    <cofactor evidence="1">
        <name>Mo-molybdopterin</name>
        <dbReference type="ChEBI" id="CHEBI:71302"/>
    </cofactor>
</comment>
<dbReference type="NCBIfam" id="TIGR01409">
    <property type="entry name" value="TAT_signal_seq"/>
    <property type="match status" value="1"/>
</dbReference>
<dbReference type="PROSITE" id="PS51318">
    <property type="entry name" value="TAT"/>
    <property type="match status" value="1"/>
</dbReference>
<dbReference type="GO" id="GO:0030151">
    <property type="term" value="F:molybdenum ion binding"/>
    <property type="evidence" value="ECO:0007669"/>
    <property type="project" value="InterPro"/>
</dbReference>
<evidence type="ECO:0000256" key="3">
    <source>
        <dbReference type="ARBA" id="ARBA00022723"/>
    </source>
</evidence>
<keyword evidence="2" id="KW-0500">Molybdenum</keyword>
<evidence type="ECO:0000313" key="7">
    <source>
        <dbReference type="EMBL" id="MYD90357.1"/>
    </source>
</evidence>
<dbReference type="CDD" id="cd02110">
    <property type="entry name" value="SO_family_Moco_dimer"/>
    <property type="match status" value="1"/>
</dbReference>
<dbReference type="SUPFAM" id="SSF81296">
    <property type="entry name" value="E set domains"/>
    <property type="match status" value="1"/>
</dbReference>
<dbReference type="InterPro" id="IPR019546">
    <property type="entry name" value="TAT_signal_bac_arc"/>
</dbReference>
<proteinExistence type="predicted"/>
<dbReference type="InterPro" id="IPR000572">
    <property type="entry name" value="OxRdtase_Mopterin-bd_dom"/>
</dbReference>
<dbReference type="SUPFAM" id="SSF56524">
    <property type="entry name" value="Oxidoreductase molybdopterin-binding domain"/>
    <property type="match status" value="1"/>
</dbReference>
<dbReference type="Pfam" id="PF03404">
    <property type="entry name" value="Mo-co_dimer"/>
    <property type="match status" value="1"/>
</dbReference>
<accession>A0A6B1DT55</accession>
<evidence type="ECO:0000256" key="1">
    <source>
        <dbReference type="ARBA" id="ARBA00001924"/>
    </source>
</evidence>